<dbReference type="PANTHER" id="PTHR33973:SF4">
    <property type="entry name" value="OS07G0153300 PROTEIN"/>
    <property type="match status" value="1"/>
</dbReference>
<proteinExistence type="predicted"/>
<accession>A0A839IPW1</accession>
<organism evidence="1 2">
    <name type="scientific">Oceanospirillum sediminis</name>
    <dbReference type="NCBI Taxonomy" id="2760088"/>
    <lineage>
        <taxon>Bacteria</taxon>
        <taxon>Pseudomonadati</taxon>
        <taxon>Pseudomonadota</taxon>
        <taxon>Gammaproteobacteria</taxon>
        <taxon>Oceanospirillales</taxon>
        <taxon>Oceanospirillaceae</taxon>
        <taxon>Oceanospirillum</taxon>
    </lineage>
</organism>
<name>A0A839IPW1_9GAMM</name>
<dbReference type="Proteomes" id="UP000565262">
    <property type="component" value="Unassembled WGS sequence"/>
</dbReference>
<evidence type="ECO:0000313" key="2">
    <source>
        <dbReference type="Proteomes" id="UP000565262"/>
    </source>
</evidence>
<dbReference type="AlphaFoldDB" id="A0A839IPW1"/>
<dbReference type="RefSeq" id="WP_182808488.1">
    <property type="nucleotide sequence ID" value="NZ_JACJFM010000008.1"/>
</dbReference>
<protein>
    <submittedName>
        <fullName evidence="1">DUF1365 domain-containing protein</fullName>
    </submittedName>
</protein>
<dbReference type="PANTHER" id="PTHR33973">
    <property type="entry name" value="OS07G0153300 PROTEIN"/>
    <property type="match status" value="1"/>
</dbReference>
<gene>
    <name evidence="1" type="ORF">H4O21_08845</name>
</gene>
<dbReference type="InterPro" id="IPR010775">
    <property type="entry name" value="DUF1365"/>
</dbReference>
<dbReference type="EMBL" id="JACJFM010000008">
    <property type="protein sequence ID" value="MBB1486714.1"/>
    <property type="molecule type" value="Genomic_DNA"/>
</dbReference>
<comment type="caution">
    <text evidence="1">The sequence shown here is derived from an EMBL/GenBank/DDBJ whole genome shotgun (WGS) entry which is preliminary data.</text>
</comment>
<evidence type="ECO:0000313" key="1">
    <source>
        <dbReference type="EMBL" id="MBB1486714.1"/>
    </source>
</evidence>
<sequence length="276" mass="32210">MSGDHVSSGLNSRLYYSTVMHHRFRPSVHRFTYRVGSFLLDLDELERLDQELTGFSYNRAGLFSVYDKDYVIDGQHDLKQHAQWLLSQQNMPSAVRIELLCMPRNLGYSFNPLCIFFCYDADDHLYATLYQVSNTFGEKHIYAVDAEPFTHENGEQQLRHQADKLFFVSPFINLSCQYRFRIHRPDERLKVLIRQEDPEGLLLNATLTGKSSPLTAKGLMRLCLKRPFFTYKVILGIHWEALQLWLKKVPYISRHQFRKPALTSKGQPLALSSEEE</sequence>
<dbReference type="Pfam" id="PF07103">
    <property type="entry name" value="DUF1365"/>
    <property type="match status" value="1"/>
</dbReference>
<keyword evidence="2" id="KW-1185">Reference proteome</keyword>
<reference evidence="1 2" key="1">
    <citation type="submission" date="2020-08" db="EMBL/GenBank/DDBJ databases">
        <title>Oceanospirillum sp. nov. isolated from marine sediment.</title>
        <authorList>
            <person name="Ji X."/>
        </authorList>
    </citation>
    <scope>NUCLEOTIDE SEQUENCE [LARGE SCALE GENOMIC DNA]</scope>
    <source>
        <strain evidence="1 2">D5</strain>
    </source>
</reference>